<keyword evidence="7" id="KW-0464">Manganese</keyword>
<dbReference type="PANTHER" id="PTHR47371">
    <property type="entry name" value="LIPOTEICHOIC ACID SYNTHASE"/>
    <property type="match status" value="1"/>
</dbReference>
<dbReference type="PANTHER" id="PTHR47371:SF3">
    <property type="entry name" value="PHOSPHOGLYCEROL TRANSFERASE I"/>
    <property type="match status" value="1"/>
</dbReference>
<dbReference type="GO" id="GO:0046872">
    <property type="term" value="F:metal ion binding"/>
    <property type="evidence" value="ECO:0007669"/>
    <property type="project" value="UniProtKB-KW"/>
</dbReference>
<evidence type="ECO:0000313" key="12">
    <source>
        <dbReference type="Proteomes" id="UP000199705"/>
    </source>
</evidence>
<keyword evidence="2" id="KW-1003">Cell membrane</keyword>
<keyword evidence="12" id="KW-1185">Reference proteome</keyword>
<dbReference type="InterPro" id="IPR017850">
    <property type="entry name" value="Alkaline_phosphatase_core_sf"/>
</dbReference>
<feature type="transmembrane region" description="Helical" evidence="9">
    <location>
        <begin position="66"/>
        <end position="84"/>
    </location>
</feature>
<accession>A0A1G7MV41</accession>
<dbReference type="PIRSF" id="PIRSF005091">
    <property type="entry name" value="Mmb_sulf_HI1246"/>
    <property type="match status" value="1"/>
</dbReference>
<organism evidence="11 12">
    <name type="scientific">Mucilaginibacter gossypii</name>
    <dbReference type="NCBI Taxonomy" id="551996"/>
    <lineage>
        <taxon>Bacteria</taxon>
        <taxon>Pseudomonadati</taxon>
        <taxon>Bacteroidota</taxon>
        <taxon>Sphingobacteriia</taxon>
        <taxon>Sphingobacteriales</taxon>
        <taxon>Sphingobacteriaceae</taxon>
        <taxon>Mucilaginibacter</taxon>
    </lineage>
</organism>
<keyword evidence="7" id="KW-0479">Metal-binding</keyword>
<evidence type="ECO:0000256" key="4">
    <source>
        <dbReference type="ARBA" id="ARBA00022989"/>
    </source>
</evidence>
<proteinExistence type="predicted"/>
<comment type="subcellular location">
    <subcellularLocation>
        <location evidence="1">Cell membrane</location>
        <topology evidence="1">Multi-pass membrane protein</topology>
    </subcellularLocation>
</comment>
<dbReference type="Pfam" id="PF00884">
    <property type="entry name" value="Sulfatase"/>
    <property type="match status" value="1"/>
</dbReference>
<evidence type="ECO:0000313" key="11">
    <source>
        <dbReference type="EMBL" id="SDF65614.1"/>
    </source>
</evidence>
<feature type="domain" description="Sulfatase N-terminal" evidence="10">
    <location>
        <begin position="278"/>
        <end position="553"/>
    </location>
</feature>
<evidence type="ECO:0000256" key="8">
    <source>
        <dbReference type="PIRSR" id="PIRSR005091-3"/>
    </source>
</evidence>
<dbReference type="SUPFAM" id="SSF53649">
    <property type="entry name" value="Alkaline phosphatase-like"/>
    <property type="match status" value="1"/>
</dbReference>
<feature type="binding site" evidence="7">
    <location>
        <position position="441"/>
    </location>
    <ligand>
        <name>substrate</name>
    </ligand>
</feature>
<dbReference type="InterPro" id="IPR000917">
    <property type="entry name" value="Sulfatase_N"/>
</dbReference>
<feature type="transmembrane region" description="Helical" evidence="9">
    <location>
        <begin position="181"/>
        <end position="202"/>
    </location>
</feature>
<dbReference type="CDD" id="cd16015">
    <property type="entry name" value="LTA_synthase"/>
    <property type="match status" value="1"/>
</dbReference>
<dbReference type="Gene3D" id="3.40.720.10">
    <property type="entry name" value="Alkaline Phosphatase, subunit A"/>
    <property type="match status" value="1"/>
</dbReference>
<keyword evidence="3 9" id="KW-0812">Transmembrane</keyword>
<feature type="transmembrane region" description="Helical" evidence="9">
    <location>
        <begin position="151"/>
        <end position="169"/>
    </location>
</feature>
<evidence type="ECO:0000256" key="6">
    <source>
        <dbReference type="PIRSR" id="PIRSR005091-1"/>
    </source>
</evidence>
<protein>
    <submittedName>
        <fullName evidence="11">Phosphoglycerol transferase MdoB</fullName>
    </submittedName>
</protein>
<keyword evidence="5 9" id="KW-0472">Membrane</keyword>
<gene>
    <name evidence="11" type="ORF">SAMN05192573_10153</name>
</gene>
<evidence type="ECO:0000256" key="3">
    <source>
        <dbReference type="ARBA" id="ARBA00022692"/>
    </source>
</evidence>
<keyword evidence="11" id="KW-0808">Transferase</keyword>
<dbReference type="GO" id="GO:0016740">
    <property type="term" value="F:transferase activity"/>
    <property type="evidence" value="ECO:0007669"/>
    <property type="project" value="UniProtKB-KW"/>
</dbReference>
<evidence type="ECO:0000256" key="5">
    <source>
        <dbReference type="ARBA" id="ARBA00023136"/>
    </source>
</evidence>
<feature type="active site" evidence="6">
    <location>
        <position position="326"/>
    </location>
</feature>
<name>A0A1G7MV41_9SPHI</name>
<dbReference type="InterPro" id="IPR050448">
    <property type="entry name" value="OpgB/LTA_synthase_biosynth"/>
</dbReference>
<feature type="binding site" evidence="8">
    <location>
        <position position="497"/>
    </location>
    <ligand>
        <name>Mn(2+)</name>
        <dbReference type="ChEBI" id="CHEBI:29035"/>
    </ligand>
</feature>
<evidence type="ECO:0000256" key="2">
    <source>
        <dbReference type="ARBA" id="ARBA00022475"/>
    </source>
</evidence>
<keyword evidence="4 9" id="KW-1133">Transmembrane helix</keyword>
<feature type="binding site" evidence="8">
    <location>
        <position position="326"/>
    </location>
    <ligand>
        <name>Mn(2+)</name>
        <dbReference type="ChEBI" id="CHEBI:29035"/>
    </ligand>
</feature>
<evidence type="ECO:0000256" key="1">
    <source>
        <dbReference type="ARBA" id="ARBA00004651"/>
    </source>
</evidence>
<feature type="binding site" evidence="8">
    <location>
        <position position="286"/>
    </location>
    <ligand>
        <name>Mn(2+)</name>
        <dbReference type="ChEBI" id="CHEBI:29035"/>
    </ligand>
</feature>
<dbReference type="AlphaFoldDB" id="A0A1G7MV41"/>
<dbReference type="Gene3D" id="3.30.1120.80">
    <property type="match status" value="1"/>
</dbReference>
<evidence type="ECO:0000256" key="7">
    <source>
        <dbReference type="PIRSR" id="PIRSR005091-2"/>
    </source>
</evidence>
<dbReference type="STRING" id="551996.SAMN05192573_10153"/>
<evidence type="ECO:0000256" key="9">
    <source>
        <dbReference type="SAM" id="Phobius"/>
    </source>
</evidence>
<sequence length="633" mass="72599">MWQNTIFVTPMLKNLFSFFRFFIFWIAFFAITRATFEIYFLHKLDHARIGEILQTFFWGLRLDVSATAYICIIPILVFAINWFIPKVRIKPIWLKVYVWFCLFCISLNTVLNFNIFREWGTKVSFRVFTSFYHAPSEAIASSGSSPVGKCIFIGIALLATGIMLSHFIINYQFKKPDVRPSLKVSLTTLLLFVNFVMMRGGLQAKPVSQNSAYFSEKQILNQSALNTEWNLFNNVFENLRPLYNPYLYDRPDEAAKTVEELYNVKGNSTEQILTISRPNIVIIQMESYTADVIESLGGDKGVAPNFEKFIKNGLFFNNIYASGDRTDKGIVALLSGFPSQAIRTIISDTLKHKKLPALSASFKDAGYETAYFYGGKSNYMNFDKFMTSHNIDHIIDEASFDNSHIKTQWGVYDDDLLTRNLQYLARQKQPFFNYVQTSSNHEPFVLPVKHHFNDDADVSNKFRSTAYFTDSCLNAYFEQARKQAWYKNTLFILVADHGHRLPRNTAEAYDPAKYHIPLLFFGDVIKPEYRGKKNSKLGGQTDLAATLLAQLGMPHNQFKWSKDLLNSNSKEFAFFDWDNGFGFMQPGQAVSYDNAGRTMIYNSKPNADKNATEAAIACGKAYLQQVFTEYMGY</sequence>
<dbReference type="EMBL" id="FNCG01000001">
    <property type="protein sequence ID" value="SDF65614.1"/>
    <property type="molecule type" value="Genomic_DNA"/>
</dbReference>
<reference evidence="12" key="1">
    <citation type="submission" date="2016-10" db="EMBL/GenBank/DDBJ databases">
        <authorList>
            <person name="Varghese N."/>
            <person name="Submissions S."/>
        </authorList>
    </citation>
    <scope>NUCLEOTIDE SEQUENCE [LARGE SCALE GENOMIC DNA]</scope>
    <source>
        <strain evidence="12">Gh-67</strain>
    </source>
</reference>
<feature type="transmembrane region" description="Helical" evidence="9">
    <location>
        <begin position="21"/>
        <end position="41"/>
    </location>
</feature>
<feature type="transmembrane region" description="Helical" evidence="9">
    <location>
        <begin position="96"/>
        <end position="116"/>
    </location>
</feature>
<dbReference type="InterPro" id="IPR012160">
    <property type="entry name" value="LtaS-like"/>
</dbReference>
<dbReference type="GO" id="GO:0005886">
    <property type="term" value="C:plasma membrane"/>
    <property type="evidence" value="ECO:0007669"/>
    <property type="project" value="UniProtKB-SubCell"/>
</dbReference>
<evidence type="ECO:0000259" key="10">
    <source>
        <dbReference type="Pfam" id="PF00884"/>
    </source>
</evidence>
<dbReference type="Proteomes" id="UP000199705">
    <property type="component" value="Unassembled WGS sequence"/>
</dbReference>
<feature type="binding site" evidence="8">
    <location>
        <position position="496"/>
    </location>
    <ligand>
        <name>Mn(2+)</name>
        <dbReference type="ChEBI" id="CHEBI:29035"/>
    </ligand>
</feature>